<protein>
    <submittedName>
        <fullName evidence="1">Uncharacterized protein</fullName>
    </submittedName>
</protein>
<dbReference type="RefSeq" id="WP_209465968.1">
    <property type="nucleotide sequence ID" value="NZ_JAGGLG010000007.1"/>
</dbReference>
<accession>A0ABS4JQL6</accession>
<gene>
    <name evidence="1" type="ORF">J2Z79_001214</name>
</gene>
<name>A0ABS4JQL6_9FIRM</name>
<reference evidence="1 2" key="1">
    <citation type="submission" date="2021-03" db="EMBL/GenBank/DDBJ databases">
        <title>Genomic Encyclopedia of Type Strains, Phase IV (KMG-IV): sequencing the most valuable type-strain genomes for metagenomic binning, comparative biology and taxonomic classification.</title>
        <authorList>
            <person name="Goeker M."/>
        </authorList>
    </citation>
    <scope>NUCLEOTIDE SEQUENCE [LARGE SCALE GENOMIC DNA]</scope>
    <source>
        <strain evidence="1 2">DSM 27138</strain>
    </source>
</reference>
<sequence length="244" mass="26147">MSSIRLQEIVTRAVVGRCDRRVVWSRSAPAEDADCVLGVHVSSTAVTVEPGAEGPEVHLTAVCEVWCGTADRTRVERLTCTHAEPANVPLIAQVVGDVETTCKLVGGVRCVEAEVRDGLIQVTLESRIALEAVGRARLWVKAYDLLTDGEVEDLDSSVSSDFSDSSASVSEPAGAFAPEVVAEHEAIVEPDEVAAEAEAEVEPQPEEHVATLNGVRQHSAPEPRRTAVSRFQRYSGLARVSIVQ</sequence>
<proteinExistence type="predicted"/>
<organism evidence="1 2">
    <name type="scientific">Symbiobacterium terraclitae</name>
    <dbReference type="NCBI Taxonomy" id="557451"/>
    <lineage>
        <taxon>Bacteria</taxon>
        <taxon>Bacillati</taxon>
        <taxon>Bacillota</taxon>
        <taxon>Clostridia</taxon>
        <taxon>Eubacteriales</taxon>
        <taxon>Symbiobacteriaceae</taxon>
        <taxon>Symbiobacterium</taxon>
    </lineage>
</organism>
<dbReference type="EMBL" id="JAGGLG010000007">
    <property type="protein sequence ID" value="MBP2017829.1"/>
    <property type="molecule type" value="Genomic_DNA"/>
</dbReference>
<evidence type="ECO:0000313" key="1">
    <source>
        <dbReference type="EMBL" id="MBP2017829.1"/>
    </source>
</evidence>
<comment type="caution">
    <text evidence="1">The sequence shown here is derived from an EMBL/GenBank/DDBJ whole genome shotgun (WGS) entry which is preliminary data.</text>
</comment>
<keyword evidence="2" id="KW-1185">Reference proteome</keyword>
<dbReference type="Proteomes" id="UP001519289">
    <property type="component" value="Unassembled WGS sequence"/>
</dbReference>
<evidence type="ECO:0000313" key="2">
    <source>
        <dbReference type="Proteomes" id="UP001519289"/>
    </source>
</evidence>